<evidence type="ECO:0000313" key="2">
    <source>
        <dbReference type="Proteomes" id="UP000254893"/>
    </source>
</evidence>
<organism evidence="1 2">
    <name type="scientific">Sphingobacterium spiritivorum</name>
    <name type="common">Flavobacterium spiritivorum</name>
    <dbReference type="NCBI Taxonomy" id="258"/>
    <lineage>
        <taxon>Bacteria</taxon>
        <taxon>Pseudomonadati</taxon>
        <taxon>Bacteroidota</taxon>
        <taxon>Sphingobacteriia</taxon>
        <taxon>Sphingobacteriales</taxon>
        <taxon>Sphingobacteriaceae</taxon>
        <taxon>Sphingobacterium</taxon>
    </lineage>
</organism>
<name>A0A380CEU0_SPHSI</name>
<dbReference type="EMBL" id="UGYW01000002">
    <property type="protein sequence ID" value="SUJ19281.1"/>
    <property type="molecule type" value="Genomic_DNA"/>
</dbReference>
<evidence type="ECO:0000313" key="1">
    <source>
        <dbReference type="EMBL" id="SUJ19281.1"/>
    </source>
</evidence>
<sequence>MKDKVMYNTMQEHWHLSELVGIDAILFSDGSMKLIYISVNENQEIKNTFGKEYHFNILGTTSLNEIIEKYDNDIWSVCQINDQITIDNAYNFVCGEGEMGNEGFIAKLDIDGRILWSLYSTTSNPFCKFEYCNGRLRAVSTSNFAVIIEAYGDGITIDNDL</sequence>
<gene>
    <name evidence="1" type="ORF">NCTC11388_02868</name>
</gene>
<accession>A0A380CEU0</accession>
<reference evidence="1 2" key="1">
    <citation type="submission" date="2018-06" db="EMBL/GenBank/DDBJ databases">
        <authorList>
            <consortium name="Pathogen Informatics"/>
            <person name="Doyle S."/>
        </authorList>
    </citation>
    <scope>NUCLEOTIDE SEQUENCE [LARGE SCALE GENOMIC DNA]</scope>
    <source>
        <strain evidence="1 2">NCTC11388</strain>
    </source>
</reference>
<protein>
    <submittedName>
        <fullName evidence="1">Uncharacterized protein</fullName>
    </submittedName>
</protein>
<dbReference type="RefSeq" id="WP_115170609.1">
    <property type="nucleotide sequence ID" value="NZ_UGYW01000002.1"/>
</dbReference>
<proteinExistence type="predicted"/>
<dbReference type="AlphaFoldDB" id="A0A380CEU0"/>
<dbReference type="Proteomes" id="UP000254893">
    <property type="component" value="Unassembled WGS sequence"/>
</dbReference>